<dbReference type="InterPro" id="IPR011029">
    <property type="entry name" value="DEATH-like_dom_sf"/>
</dbReference>
<dbReference type="GO" id="GO:0007165">
    <property type="term" value="P:signal transduction"/>
    <property type="evidence" value="ECO:0007669"/>
    <property type="project" value="InterPro"/>
</dbReference>
<accession>A0A1B6H507</accession>
<feature type="domain" description="Death" evidence="1">
    <location>
        <begin position="78"/>
        <end position="146"/>
    </location>
</feature>
<organism evidence="2">
    <name type="scientific">Cuerna arida</name>
    <dbReference type="NCBI Taxonomy" id="1464854"/>
    <lineage>
        <taxon>Eukaryota</taxon>
        <taxon>Metazoa</taxon>
        <taxon>Ecdysozoa</taxon>
        <taxon>Arthropoda</taxon>
        <taxon>Hexapoda</taxon>
        <taxon>Insecta</taxon>
        <taxon>Pterygota</taxon>
        <taxon>Neoptera</taxon>
        <taxon>Paraneoptera</taxon>
        <taxon>Hemiptera</taxon>
        <taxon>Auchenorrhyncha</taxon>
        <taxon>Membracoidea</taxon>
        <taxon>Cicadellidae</taxon>
        <taxon>Cicadellinae</taxon>
        <taxon>Proconiini</taxon>
        <taxon>Cuerna</taxon>
    </lineage>
</organism>
<protein>
    <recommendedName>
        <fullName evidence="1">Death domain-containing protein</fullName>
    </recommendedName>
</protein>
<gene>
    <name evidence="2" type="ORF">g.40120</name>
</gene>
<evidence type="ECO:0000313" key="2">
    <source>
        <dbReference type="EMBL" id="JAS69753.1"/>
    </source>
</evidence>
<dbReference type="PROSITE" id="PS50017">
    <property type="entry name" value="DEATH_DOMAIN"/>
    <property type="match status" value="1"/>
</dbReference>
<name>A0A1B6H507_9HEMI</name>
<sequence>MIRNRNRHLNPALETKRDGYLEAEKEKQNELLTIYKQSVSKTKHLHANLLFTTRHGRSILSAICRHVTFVEPSVMINSWRDLAAGLGYSDIEVKCFNNLRGSVYDPTEVLLQYFAATKTEGTVGDILEGLLELGFLPALHQVQKHIDLFLAEVETGEADVFEKPSRTEDLETKNIVKAANFKPCVPAIFDSPLSEDVTIKTQQSVSCNKVQHELLRRTRPQTVQNKQYCKYVMLSFASDGYTTAVRVAAILRATTNRKGFAIGVVMLCENDDIVMRNPGQMITEILSKMDFVIPVLTDGYFAALKCPDSRARLVDERYIQFIHDIVTSKYIHSYCVNNVRPVIPTHLVSSILSKPEYIHNPIFHTWRSEDESQALANGIVNSHKSRVFHQ</sequence>
<proteinExistence type="predicted"/>
<dbReference type="InterPro" id="IPR000488">
    <property type="entry name" value="Death_dom"/>
</dbReference>
<evidence type="ECO:0000259" key="1">
    <source>
        <dbReference type="PROSITE" id="PS50017"/>
    </source>
</evidence>
<dbReference type="EMBL" id="GECZ01000016">
    <property type="protein sequence ID" value="JAS69753.1"/>
    <property type="molecule type" value="Transcribed_RNA"/>
</dbReference>
<dbReference type="AlphaFoldDB" id="A0A1B6H507"/>
<reference evidence="2" key="1">
    <citation type="submission" date="2015-11" db="EMBL/GenBank/DDBJ databases">
        <title>De novo transcriptome assembly of four potential Pierce s Disease insect vectors from Arizona vineyards.</title>
        <authorList>
            <person name="Tassone E.E."/>
        </authorList>
    </citation>
    <scope>NUCLEOTIDE SEQUENCE</scope>
</reference>
<dbReference type="SUPFAM" id="SSF47986">
    <property type="entry name" value="DEATH domain"/>
    <property type="match status" value="1"/>
</dbReference>
<dbReference type="Gene3D" id="1.10.533.10">
    <property type="entry name" value="Death Domain, Fas"/>
    <property type="match status" value="1"/>
</dbReference>